<dbReference type="EMBL" id="JASOOE010000001">
    <property type="protein sequence ID" value="MDK7186395.1"/>
    <property type="molecule type" value="Genomic_DNA"/>
</dbReference>
<dbReference type="SUPFAM" id="SSF140423">
    <property type="entry name" value="MW0975(SA0943)-like"/>
    <property type="match status" value="1"/>
</dbReference>
<comment type="caution">
    <text evidence="1">The sequence shown here is derived from an EMBL/GenBank/DDBJ whole genome shotgun (WGS) entry which is preliminary data.</text>
</comment>
<dbReference type="PROSITE" id="PS51257">
    <property type="entry name" value="PROKAR_LIPOPROTEIN"/>
    <property type="match status" value="1"/>
</dbReference>
<dbReference type="InterPro" id="IPR019454">
    <property type="entry name" value="Lipoprot_YkyA-like"/>
</dbReference>
<organism evidence="1 2">
    <name type="scientific">Facklamia hominis</name>
    <dbReference type="NCBI Taxonomy" id="178214"/>
    <lineage>
        <taxon>Bacteria</taxon>
        <taxon>Bacillati</taxon>
        <taxon>Bacillota</taxon>
        <taxon>Bacilli</taxon>
        <taxon>Lactobacillales</taxon>
        <taxon>Aerococcaceae</taxon>
        <taxon>Facklamia</taxon>
    </lineage>
</organism>
<dbReference type="AlphaFoldDB" id="A0AAJ1V1D3"/>
<evidence type="ECO:0000313" key="2">
    <source>
        <dbReference type="Proteomes" id="UP001229251"/>
    </source>
</evidence>
<dbReference type="RefSeq" id="WP_285065104.1">
    <property type="nucleotide sequence ID" value="NZ_JASOOE010000001.1"/>
</dbReference>
<protein>
    <submittedName>
        <fullName evidence="1">YkyA family protein</fullName>
    </submittedName>
</protein>
<dbReference type="InterPro" id="IPR036785">
    <property type="entry name" value="YkyA-like_sf"/>
</dbReference>
<dbReference type="Pfam" id="PF10368">
    <property type="entry name" value="YkyA"/>
    <property type="match status" value="1"/>
</dbReference>
<name>A0AAJ1V1D3_9LACT</name>
<reference evidence="1" key="1">
    <citation type="submission" date="2023-05" db="EMBL/GenBank/DDBJ databases">
        <title>Cataloging the Phylogenetic Diversity of Human Bladder Bacteria.</title>
        <authorList>
            <person name="Du J."/>
        </authorList>
    </citation>
    <scope>NUCLEOTIDE SEQUENCE</scope>
    <source>
        <strain evidence="1">UMB1231</strain>
    </source>
</reference>
<dbReference type="Gene3D" id="1.20.120.570">
    <property type="entry name" value="YkyA-like"/>
    <property type="match status" value="1"/>
</dbReference>
<dbReference type="Proteomes" id="UP001229251">
    <property type="component" value="Unassembled WGS sequence"/>
</dbReference>
<accession>A0AAJ1V1D3</accession>
<evidence type="ECO:0000313" key="1">
    <source>
        <dbReference type="EMBL" id="MDK7186395.1"/>
    </source>
</evidence>
<proteinExistence type="predicted"/>
<gene>
    <name evidence="1" type="ORF">QP433_00190</name>
</gene>
<sequence length="212" mass="24147">MKKTKLVLILISILFLVSGCGRSIQRANRAIGLIQDHVTNIIGKISEVQNREFDLQANFEATLKQSENLSAFLSSDTPLAENISKRQALIDEIAKSQTTLQEMVEELNSLPDKEQLPKEQVQKLIEYVKQLNQDLDTYVAQYQTNLKQETATFKALANTKTNHESFFKVFNNINQLYTENNINLDRVIANFDPLNSLLVNLKVYLVNLTEKS</sequence>